<evidence type="ECO:0000313" key="3">
    <source>
        <dbReference type="Proteomes" id="UP000007801"/>
    </source>
</evidence>
<organism evidence="2 3">
    <name type="scientific">Drosophila ananassae</name>
    <name type="common">Fruit fly</name>
    <dbReference type="NCBI Taxonomy" id="7217"/>
    <lineage>
        <taxon>Eukaryota</taxon>
        <taxon>Metazoa</taxon>
        <taxon>Ecdysozoa</taxon>
        <taxon>Arthropoda</taxon>
        <taxon>Hexapoda</taxon>
        <taxon>Insecta</taxon>
        <taxon>Pterygota</taxon>
        <taxon>Neoptera</taxon>
        <taxon>Endopterygota</taxon>
        <taxon>Diptera</taxon>
        <taxon>Brachycera</taxon>
        <taxon>Muscomorpha</taxon>
        <taxon>Ephydroidea</taxon>
        <taxon>Drosophilidae</taxon>
        <taxon>Drosophila</taxon>
        <taxon>Sophophora</taxon>
    </lineage>
</organism>
<dbReference type="GeneID" id="6497616"/>
<keyword evidence="3" id="KW-1185">Reference proteome</keyword>
<dbReference type="EMBL" id="CH902620">
    <property type="protein sequence ID" value="EDV30927.1"/>
    <property type="molecule type" value="Genomic_DNA"/>
</dbReference>
<dbReference type="AlphaFoldDB" id="B3MMI1"/>
<reference evidence="2 3" key="1">
    <citation type="journal article" date="2007" name="Nature">
        <title>Evolution of genes and genomes on the Drosophila phylogeny.</title>
        <authorList>
            <consortium name="Drosophila 12 Genomes Consortium"/>
            <person name="Clark A.G."/>
            <person name="Eisen M.B."/>
            <person name="Smith D.R."/>
            <person name="Bergman C.M."/>
            <person name="Oliver B."/>
            <person name="Markow T.A."/>
            <person name="Kaufman T.C."/>
            <person name="Kellis M."/>
            <person name="Gelbart W."/>
            <person name="Iyer V.N."/>
            <person name="Pollard D.A."/>
            <person name="Sackton T.B."/>
            <person name="Larracuente A.M."/>
            <person name="Singh N.D."/>
            <person name="Abad J.P."/>
            <person name="Abt D.N."/>
            <person name="Adryan B."/>
            <person name="Aguade M."/>
            <person name="Akashi H."/>
            <person name="Anderson W.W."/>
            <person name="Aquadro C.F."/>
            <person name="Ardell D.H."/>
            <person name="Arguello R."/>
            <person name="Artieri C.G."/>
            <person name="Barbash D.A."/>
            <person name="Barker D."/>
            <person name="Barsanti P."/>
            <person name="Batterham P."/>
            <person name="Batzoglou S."/>
            <person name="Begun D."/>
            <person name="Bhutkar A."/>
            <person name="Blanco E."/>
            <person name="Bosak S.A."/>
            <person name="Bradley R.K."/>
            <person name="Brand A.D."/>
            <person name="Brent M.R."/>
            <person name="Brooks A.N."/>
            <person name="Brown R.H."/>
            <person name="Butlin R.K."/>
            <person name="Caggese C."/>
            <person name="Calvi B.R."/>
            <person name="Bernardo de Carvalho A."/>
            <person name="Caspi A."/>
            <person name="Castrezana S."/>
            <person name="Celniker S.E."/>
            <person name="Chang J.L."/>
            <person name="Chapple C."/>
            <person name="Chatterji S."/>
            <person name="Chinwalla A."/>
            <person name="Civetta A."/>
            <person name="Clifton S.W."/>
            <person name="Comeron J.M."/>
            <person name="Costello J.C."/>
            <person name="Coyne J.A."/>
            <person name="Daub J."/>
            <person name="David R.G."/>
            <person name="Delcher A.L."/>
            <person name="Delehaunty K."/>
            <person name="Do C.B."/>
            <person name="Ebling H."/>
            <person name="Edwards K."/>
            <person name="Eickbush T."/>
            <person name="Evans J.D."/>
            <person name="Filipski A."/>
            <person name="Findeiss S."/>
            <person name="Freyhult E."/>
            <person name="Fulton L."/>
            <person name="Fulton R."/>
            <person name="Garcia A.C."/>
            <person name="Gardiner A."/>
            <person name="Garfield D.A."/>
            <person name="Garvin B.E."/>
            <person name="Gibson G."/>
            <person name="Gilbert D."/>
            <person name="Gnerre S."/>
            <person name="Godfrey J."/>
            <person name="Good R."/>
            <person name="Gotea V."/>
            <person name="Gravely B."/>
            <person name="Greenberg A.J."/>
            <person name="Griffiths-Jones S."/>
            <person name="Gross S."/>
            <person name="Guigo R."/>
            <person name="Gustafson E.A."/>
            <person name="Haerty W."/>
            <person name="Hahn M.W."/>
            <person name="Halligan D.L."/>
            <person name="Halpern A.L."/>
            <person name="Halter G.M."/>
            <person name="Han M.V."/>
            <person name="Heger A."/>
            <person name="Hillier L."/>
            <person name="Hinrichs A.S."/>
            <person name="Holmes I."/>
            <person name="Hoskins R.A."/>
            <person name="Hubisz M.J."/>
            <person name="Hultmark D."/>
            <person name="Huntley M.A."/>
            <person name="Jaffe D.B."/>
            <person name="Jagadeeshan S."/>
            <person name="Jeck W.R."/>
            <person name="Johnson J."/>
            <person name="Jones C.D."/>
            <person name="Jordan W.C."/>
            <person name="Karpen G.H."/>
            <person name="Kataoka E."/>
            <person name="Keightley P.D."/>
            <person name="Kheradpour P."/>
            <person name="Kirkness E.F."/>
            <person name="Koerich L.B."/>
            <person name="Kristiansen K."/>
            <person name="Kudrna D."/>
            <person name="Kulathinal R.J."/>
            <person name="Kumar S."/>
            <person name="Kwok R."/>
            <person name="Lander E."/>
            <person name="Langley C.H."/>
            <person name="Lapoint R."/>
            <person name="Lazzaro B.P."/>
            <person name="Lee S.J."/>
            <person name="Levesque L."/>
            <person name="Li R."/>
            <person name="Lin C.F."/>
            <person name="Lin M.F."/>
            <person name="Lindblad-Toh K."/>
            <person name="Llopart A."/>
            <person name="Long M."/>
            <person name="Low L."/>
            <person name="Lozovsky E."/>
            <person name="Lu J."/>
            <person name="Luo M."/>
            <person name="Machado C.A."/>
            <person name="Makalowski W."/>
            <person name="Marzo M."/>
            <person name="Matsuda M."/>
            <person name="Matzkin L."/>
            <person name="McAllister B."/>
            <person name="McBride C.S."/>
            <person name="McKernan B."/>
            <person name="McKernan K."/>
            <person name="Mendez-Lago M."/>
            <person name="Minx P."/>
            <person name="Mollenhauer M.U."/>
            <person name="Montooth K."/>
            <person name="Mount S.M."/>
            <person name="Mu X."/>
            <person name="Myers E."/>
            <person name="Negre B."/>
            <person name="Newfeld S."/>
            <person name="Nielsen R."/>
            <person name="Noor M.A."/>
            <person name="O'Grady P."/>
            <person name="Pachter L."/>
            <person name="Papaceit M."/>
            <person name="Parisi M.J."/>
            <person name="Parisi M."/>
            <person name="Parts L."/>
            <person name="Pedersen J.S."/>
            <person name="Pesole G."/>
            <person name="Phillippy A.M."/>
            <person name="Ponting C.P."/>
            <person name="Pop M."/>
            <person name="Porcelli D."/>
            <person name="Powell J.R."/>
            <person name="Prohaska S."/>
            <person name="Pruitt K."/>
            <person name="Puig M."/>
            <person name="Quesneville H."/>
            <person name="Ram K.R."/>
            <person name="Rand D."/>
            <person name="Rasmussen M.D."/>
            <person name="Reed L.K."/>
            <person name="Reenan R."/>
            <person name="Reily A."/>
            <person name="Remington K.A."/>
            <person name="Rieger T.T."/>
            <person name="Ritchie M.G."/>
            <person name="Robin C."/>
            <person name="Rogers Y.H."/>
            <person name="Rohde C."/>
            <person name="Rozas J."/>
            <person name="Rubenfield M.J."/>
            <person name="Ruiz A."/>
            <person name="Russo S."/>
            <person name="Salzberg S.L."/>
            <person name="Sanchez-Gracia A."/>
            <person name="Saranga D.J."/>
            <person name="Sato H."/>
            <person name="Schaeffer S.W."/>
            <person name="Schatz M.C."/>
            <person name="Schlenke T."/>
            <person name="Schwartz R."/>
            <person name="Segarra C."/>
            <person name="Singh R.S."/>
            <person name="Sirot L."/>
            <person name="Sirota M."/>
            <person name="Sisneros N.B."/>
            <person name="Smith C.D."/>
            <person name="Smith T.F."/>
            <person name="Spieth J."/>
            <person name="Stage D.E."/>
            <person name="Stark A."/>
            <person name="Stephan W."/>
            <person name="Strausberg R.L."/>
            <person name="Strempel S."/>
            <person name="Sturgill D."/>
            <person name="Sutton G."/>
            <person name="Sutton G.G."/>
            <person name="Tao W."/>
            <person name="Teichmann S."/>
            <person name="Tobari Y.N."/>
            <person name="Tomimura Y."/>
            <person name="Tsolas J.M."/>
            <person name="Valente V.L."/>
            <person name="Venter E."/>
            <person name="Venter J.C."/>
            <person name="Vicario S."/>
            <person name="Vieira F.G."/>
            <person name="Vilella A.J."/>
            <person name="Villasante A."/>
            <person name="Walenz B."/>
            <person name="Wang J."/>
            <person name="Wasserman M."/>
            <person name="Watts T."/>
            <person name="Wilson D."/>
            <person name="Wilson R.K."/>
            <person name="Wing R.A."/>
            <person name="Wolfner M.F."/>
            <person name="Wong A."/>
            <person name="Wong G.K."/>
            <person name="Wu C.I."/>
            <person name="Wu G."/>
            <person name="Yamamoto D."/>
            <person name="Yang H.P."/>
            <person name="Yang S.P."/>
            <person name="Yorke J.A."/>
            <person name="Yoshida K."/>
            <person name="Zdobnov E."/>
            <person name="Zhang P."/>
            <person name="Zhang Y."/>
            <person name="Zimin A.V."/>
            <person name="Baldwin J."/>
            <person name="Abdouelleil A."/>
            <person name="Abdulkadir J."/>
            <person name="Abebe A."/>
            <person name="Abera B."/>
            <person name="Abreu J."/>
            <person name="Acer S.C."/>
            <person name="Aftuck L."/>
            <person name="Alexander A."/>
            <person name="An P."/>
            <person name="Anderson E."/>
            <person name="Anderson S."/>
            <person name="Arachi H."/>
            <person name="Azer M."/>
            <person name="Bachantsang P."/>
            <person name="Barry A."/>
            <person name="Bayul T."/>
            <person name="Berlin A."/>
            <person name="Bessette D."/>
            <person name="Bloom T."/>
            <person name="Blye J."/>
            <person name="Boguslavskiy L."/>
            <person name="Bonnet C."/>
            <person name="Boukhgalter B."/>
            <person name="Bourzgui I."/>
            <person name="Brown A."/>
            <person name="Cahill P."/>
            <person name="Channer S."/>
            <person name="Cheshatsang Y."/>
            <person name="Chuda L."/>
            <person name="Citroen M."/>
            <person name="Collymore A."/>
            <person name="Cooke P."/>
            <person name="Costello M."/>
            <person name="D'Aco K."/>
            <person name="Daza R."/>
            <person name="De Haan G."/>
            <person name="DeGray S."/>
            <person name="DeMaso C."/>
            <person name="Dhargay N."/>
            <person name="Dooley K."/>
            <person name="Dooley E."/>
            <person name="Doricent M."/>
            <person name="Dorje P."/>
            <person name="Dorjee K."/>
            <person name="Dupes A."/>
            <person name="Elong R."/>
            <person name="Falk J."/>
            <person name="Farina A."/>
            <person name="Faro S."/>
            <person name="Ferguson D."/>
            <person name="Fisher S."/>
            <person name="Foley C.D."/>
            <person name="Franke A."/>
            <person name="Friedrich D."/>
            <person name="Gadbois L."/>
            <person name="Gearin G."/>
            <person name="Gearin C.R."/>
            <person name="Giannoukos G."/>
            <person name="Goode T."/>
            <person name="Graham J."/>
            <person name="Grandbois E."/>
            <person name="Grewal S."/>
            <person name="Gyaltsen K."/>
            <person name="Hafez N."/>
            <person name="Hagos B."/>
            <person name="Hall J."/>
            <person name="Henson C."/>
            <person name="Hollinger A."/>
            <person name="Honan T."/>
            <person name="Huard M.D."/>
            <person name="Hughes L."/>
            <person name="Hurhula B."/>
            <person name="Husby M.E."/>
            <person name="Kamat A."/>
            <person name="Kanga B."/>
            <person name="Kashin S."/>
            <person name="Khazanovich D."/>
            <person name="Kisner P."/>
            <person name="Lance K."/>
            <person name="Lara M."/>
            <person name="Lee W."/>
            <person name="Lennon N."/>
            <person name="Letendre F."/>
            <person name="LeVine R."/>
            <person name="Lipovsky A."/>
            <person name="Liu X."/>
            <person name="Liu J."/>
            <person name="Liu S."/>
            <person name="Lokyitsang T."/>
            <person name="Lokyitsang Y."/>
            <person name="Lubonja R."/>
            <person name="Lui A."/>
            <person name="MacDonald P."/>
            <person name="Magnisalis V."/>
            <person name="Maru K."/>
            <person name="Matthews C."/>
            <person name="McCusker W."/>
            <person name="McDonough S."/>
            <person name="Mehta T."/>
            <person name="Meldrim J."/>
            <person name="Meneus L."/>
            <person name="Mihai O."/>
            <person name="Mihalev A."/>
            <person name="Mihova T."/>
            <person name="Mittelman R."/>
            <person name="Mlenga V."/>
            <person name="Montmayeur A."/>
            <person name="Mulrain L."/>
            <person name="Navidi A."/>
            <person name="Naylor J."/>
            <person name="Negash T."/>
            <person name="Nguyen T."/>
            <person name="Nguyen N."/>
            <person name="Nicol R."/>
            <person name="Norbu C."/>
            <person name="Norbu N."/>
            <person name="Novod N."/>
            <person name="O'Neill B."/>
            <person name="Osman S."/>
            <person name="Markiewicz E."/>
            <person name="Oyono O.L."/>
            <person name="Patti C."/>
            <person name="Phunkhang P."/>
            <person name="Pierre F."/>
            <person name="Priest M."/>
            <person name="Raghuraman S."/>
            <person name="Rege F."/>
            <person name="Reyes R."/>
            <person name="Rise C."/>
            <person name="Rogov P."/>
            <person name="Ross K."/>
            <person name="Ryan E."/>
            <person name="Settipalli S."/>
            <person name="Shea T."/>
            <person name="Sherpa N."/>
            <person name="Shi L."/>
            <person name="Shih D."/>
            <person name="Sparrow T."/>
            <person name="Spaulding J."/>
            <person name="Stalker J."/>
            <person name="Stange-Thomann N."/>
            <person name="Stavropoulos S."/>
            <person name="Stone C."/>
            <person name="Strader C."/>
            <person name="Tesfaye S."/>
            <person name="Thomson T."/>
            <person name="Thoulutsang Y."/>
            <person name="Thoulutsang D."/>
            <person name="Topham K."/>
            <person name="Topping I."/>
            <person name="Tsamla T."/>
            <person name="Vassiliev H."/>
            <person name="Vo A."/>
            <person name="Wangchuk T."/>
            <person name="Wangdi T."/>
            <person name="Weiand M."/>
            <person name="Wilkinson J."/>
            <person name="Wilson A."/>
            <person name="Yadav S."/>
            <person name="Young G."/>
            <person name="Yu Q."/>
            <person name="Zembek L."/>
            <person name="Zhong D."/>
            <person name="Zimmer A."/>
            <person name="Zwirko Z."/>
            <person name="Jaffe D.B."/>
            <person name="Alvarez P."/>
            <person name="Brockman W."/>
            <person name="Butler J."/>
            <person name="Chin C."/>
            <person name="Gnerre S."/>
            <person name="Grabherr M."/>
            <person name="Kleber M."/>
            <person name="Mauceli E."/>
            <person name="MacCallum I."/>
        </authorList>
    </citation>
    <scope>NUCLEOTIDE SEQUENCE [LARGE SCALE GENOMIC DNA]</scope>
    <source>
        <strain evidence="3">Tucson 14024-0371.13</strain>
    </source>
</reference>
<protein>
    <submittedName>
        <fullName evidence="2">Uncharacterized protein, isoform A</fullName>
    </submittedName>
</protein>
<accession>B3MMI1</accession>
<dbReference type="SMR" id="B3MMI1"/>
<dbReference type="Proteomes" id="UP000007801">
    <property type="component" value="Unassembled WGS sequence"/>
</dbReference>
<feature type="coiled-coil region" evidence="1">
    <location>
        <begin position="229"/>
        <end position="273"/>
    </location>
</feature>
<dbReference type="HOGENOM" id="CLU_819560_0_0_1"/>
<sequence>MDGEKNAVIECQCESYPDMHLKGMLPKPELWTTDVQRKTVSSMKVFTTIMLHAWRQRREEVRHLQKVVQTLHTRSMKTRNKLHVCDTLIRVEQKRNSELQLQLKQSTLDINQVRTSCESLASTVHDLTADKMQLQTNLHQREKEYAELEEISNQTKRELFGSLMQQRNLQHELCDRQRVAQKLQSENEQLISEVVIMEGKEAKTKKAQEWYQREMARKDELIRTMNGEIASLVEKVRTLADQNRELEKLREGKEKIDALVSELSEKIQSLQTNVPAPASSSSFFSFRESTTPNGSQVGTQQMMCPSRYEIWTRLRNSAARVFYLFWFTLLPVCPISYPH</sequence>
<feature type="coiled-coil region" evidence="1">
    <location>
        <begin position="124"/>
        <end position="200"/>
    </location>
</feature>
<dbReference type="PhylomeDB" id="B3MMI1"/>
<dbReference type="InParanoid" id="B3MMI1"/>
<dbReference type="OrthoDB" id="7694231at2759"/>
<proteinExistence type="predicted"/>
<evidence type="ECO:0000313" key="2">
    <source>
        <dbReference type="EMBL" id="EDV30927.1"/>
    </source>
</evidence>
<keyword evidence="1" id="KW-0175">Coiled coil</keyword>
<evidence type="ECO:0000256" key="1">
    <source>
        <dbReference type="SAM" id="Coils"/>
    </source>
</evidence>
<dbReference type="KEGG" id="dan:6497616"/>
<dbReference type="OMA" id="ARKSCEM"/>
<dbReference type="STRING" id="7217.B3MMI1"/>
<gene>
    <name evidence="2" type="primary">Dana\GF14797</name>
    <name evidence="2" type="synonym">dana_GLEANR_15563</name>
    <name evidence="2" type="ORF">GF14797</name>
</gene>
<name>B3MMI1_DROAN</name>
<dbReference type="eggNOG" id="ENOG502T9F5">
    <property type="taxonomic scope" value="Eukaryota"/>
</dbReference>